<evidence type="ECO:0000256" key="1">
    <source>
        <dbReference type="ARBA" id="ARBA00004496"/>
    </source>
</evidence>
<feature type="modified residue" description="4-aspartylphosphate" evidence="8">
    <location>
        <position position="56"/>
    </location>
</feature>
<dbReference type="GO" id="GO:0000976">
    <property type="term" value="F:transcription cis-regulatory region binding"/>
    <property type="evidence" value="ECO:0007669"/>
    <property type="project" value="TreeGrafter"/>
</dbReference>
<evidence type="ECO:0000256" key="6">
    <source>
        <dbReference type="ARBA" id="ARBA00023125"/>
    </source>
</evidence>
<evidence type="ECO:0000256" key="5">
    <source>
        <dbReference type="ARBA" id="ARBA00023015"/>
    </source>
</evidence>
<dbReference type="HOGENOM" id="CLU_000445_30_4_4"/>
<keyword evidence="7" id="KW-0804">Transcription</keyword>
<feature type="domain" description="OmpR/PhoB-type" evidence="11">
    <location>
        <begin position="134"/>
        <end position="233"/>
    </location>
</feature>
<evidence type="ECO:0000256" key="9">
    <source>
        <dbReference type="PROSITE-ProRule" id="PRU01091"/>
    </source>
</evidence>
<dbReference type="Proteomes" id="UP000064007">
    <property type="component" value="Chromosome 1"/>
</dbReference>
<dbReference type="Pfam" id="PF00072">
    <property type="entry name" value="Response_reg"/>
    <property type="match status" value="1"/>
</dbReference>
<dbReference type="AlphaFoldDB" id="A0A0D6EWW3"/>
<dbReference type="SUPFAM" id="SSF46894">
    <property type="entry name" value="C-terminal effector domain of the bipartite response regulators"/>
    <property type="match status" value="1"/>
</dbReference>
<evidence type="ECO:0000259" key="11">
    <source>
        <dbReference type="PROSITE" id="PS51755"/>
    </source>
</evidence>
<dbReference type="GO" id="GO:0000156">
    <property type="term" value="F:phosphorelay response regulator activity"/>
    <property type="evidence" value="ECO:0007669"/>
    <property type="project" value="TreeGrafter"/>
</dbReference>
<keyword evidence="4" id="KW-0902">Two-component regulatory system</keyword>
<dbReference type="InterPro" id="IPR001867">
    <property type="entry name" value="OmpR/PhoB-type_DNA-bd"/>
</dbReference>
<dbReference type="EMBL" id="LN827929">
    <property type="protein sequence ID" value="CEZ19966.1"/>
    <property type="molecule type" value="Genomic_DNA"/>
</dbReference>
<dbReference type="RefSeq" id="WP_046488627.1">
    <property type="nucleotide sequence ID" value="NZ_CP040979.1"/>
</dbReference>
<evidence type="ECO:0000313" key="13">
    <source>
        <dbReference type="Proteomes" id="UP000064007"/>
    </source>
</evidence>
<keyword evidence="6 9" id="KW-0238">DNA-binding</keyword>
<evidence type="ECO:0000256" key="2">
    <source>
        <dbReference type="ARBA" id="ARBA00022490"/>
    </source>
</evidence>
<dbReference type="SMART" id="SM00862">
    <property type="entry name" value="Trans_reg_C"/>
    <property type="match status" value="1"/>
</dbReference>
<dbReference type="SMART" id="SM00448">
    <property type="entry name" value="REC"/>
    <property type="match status" value="1"/>
</dbReference>
<keyword evidence="5" id="KW-0805">Transcription regulation</keyword>
<proteinExistence type="predicted"/>
<dbReference type="PROSITE" id="PS50110">
    <property type="entry name" value="RESPONSE_REGULATORY"/>
    <property type="match status" value="1"/>
</dbReference>
<comment type="subcellular location">
    <subcellularLocation>
        <location evidence="1">Cytoplasm</location>
    </subcellularLocation>
</comment>
<keyword evidence="13" id="KW-1185">Reference proteome</keyword>
<dbReference type="GO" id="GO:0005829">
    <property type="term" value="C:cytosol"/>
    <property type="evidence" value="ECO:0007669"/>
    <property type="project" value="TreeGrafter"/>
</dbReference>
<dbReference type="STRING" id="1581557.BN1208_1085"/>
<evidence type="ECO:0000256" key="7">
    <source>
        <dbReference type="ARBA" id="ARBA00023163"/>
    </source>
</evidence>
<dbReference type="PANTHER" id="PTHR48111">
    <property type="entry name" value="REGULATOR OF RPOS"/>
    <property type="match status" value="1"/>
</dbReference>
<dbReference type="SUPFAM" id="SSF52172">
    <property type="entry name" value="CheY-like"/>
    <property type="match status" value="1"/>
</dbReference>
<dbReference type="Pfam" id="PF00486">
    <property type="entry name" value="Trans_reg_C"/>
    <property type="match status" value="1"/>
</dbReference>
<protein>
    <submittedName>
        <fullName evidence="12">DNA-binding response regulator in two-component regulatory system with EnvZ</fullName>
    </submittedName>
</protein>
<accession>A0A0D6EWW3</accession>
<dbReference type="PROSITE" id="PS51755">
    <property type="entry name" value="OMPR_PHOB"/>
    <property type="match status" value="1"/>
</dbReference>
<dbReference type="GeneID" id="99990399"/>
<dbReference type="InterPro" id="IPR016032">
    <property type="entry name" value="Sig_transdc_resp-reg_C-effctor"/>
</dbReference>
<reference evidence="13" key="1">
    <citation type="submission" date="2014-12" db="EMBL/GenBank/DDBJ databases">
        <authorList>
            <person name="Salcher M.M."/>
        </authorList>
    </citation>
    <scope>NUCLEOTIDE SEQUENCE [LARGE SCALE GENOMIC DNA]</scope>
    <source>
        <strain evidence="13">MMS-10A-171</strain>
    </source>
</reference>
<evidence type="ECO:0000259" key="10">
    <source>
        <dbReference type="PROSITE" id="PS50110"/>
    </source>
</evidence>
<sequence length="239" mass="26695">MATNSESILIVDDDPKIRDLTTKYLIDQGLNVHAASGGKEMDNFIVSHPVSLIILDLMMPEESGLAICQRLRGSGNFTPIIILTAKGDEIDRIVGLEMGADDYVSKPFNPRELLARINAVLRRNDLKQAQASNSENLAFGPFIFSSDTRSLTKNGVPISITSGEFELLKVFIDRPRQPLSRDQIMQLAKGRELDVFDRSIDVQISRLRKILEEDHTSPKFLQTMWGFGYIFVPDGDAVD</sequence>
<evidence type="ECO:0000256" key="3">
    <source>
        <dbReference type="ARBA" id="ARBA00022553"/>
    </source>
</evidence>
<name>A0A0D6EWW3_9PROT</name>
<dbReference type="InterPro" id="IPR039420">
    <property type="entry name" value="WalR-like"/>
</dbReference>
<keyword evidence="3 8" id="KW-0597">Phosphoprotein</keyword>
<dbReference type="GO" id="GO:0006355">
    <property type="term" value="P:regulation of DNA-templated transcription"/>
    <property type="evidence" value="ECO:0007669"/>
    <property type="project" value="InterPro"/>
</dbReference>
<dbReference type="Gene3D" id="1.10.10.10">
    <property type="entry name" value="Winged helix-like DNA-binding domain superfamily/Winged helix DNA-binding domain"/>
    <property type="match status" value="1"/>
</dbReference>
<evidence type="ECO:0000256" key="8">
    <source>
        <dbReference type="PROSITE-ProRule" id="PRU00169"/>
    </source>
</evidence>
<dbReference type="KEGG" id="mbat:BN1208_1085"/>
<dbReference type="CDD" id="cd00383">
    <property type="entry name" value="trans_reg_C"/>
    <property type="match status" value="1"/>
</dbReference>
<dbReference type="Gene3D" id="3.40.50.2300">
    <property type="match status" value="1"/>
</dbReference>
<dbReference type="PANTHER" id="PTHR48111:SF4">
    <property type="entry name" value="DNA-BINDING DUAL TRANSCRIPTIONAL REGULATOR OMPR"/>
    <property type="match status" value="1"/>
</dbReference>
<dbReference type="GO" id="GO:0032993">
    <property type="term" value="C:protein-DNA complex"/>
    <property type="evidence" value="ECO:0007669"/>
    <property type="project" value="TreeGrafter"/>
</dbReference>
<evidence type="ECO:0000256" key="4">
    <source>
        <dbReference type="ARBA" id="ARBA00023012"/>
    </source>
</evidence>
<keyword evidence="2" id="KW-0963">Cytoplasm</keyword>
<dbReference type="InterPro" id="IPR001789">
    <property type="entry name" value="Sig_transdc_resp-reg_receiver"/>
</dbReference>
<dbReference type="Gene3D" id="6.10.250.690">
    <property type="match status" value="1"/>
</dbReference>
<organism evidence="12 13">
    <name type="scientific">Candidatus Methylopumilus planktonicus</name>
    <dbReference type="NCBI Taxonomy" id="1581557"/>
    <lineage>
        <taxon>Bacteria</taxon>
        <taxon>Pseudomonadati</taxon>
        <taxon>Pseudomonadota</taxon>
        <taxon>Betaproteobacteria</taxon>
        <taxon>Nitrosomonadales</taxon>
        <taxon>Methylophilaceae</taxon>
        <taxon>Candidatus Methylopumilus</taxon>
    </lineage>
</organism>
<dbReference type="OrthoDB" id="8544854at2"/>
<gene>
    <name evidence="12" type="primary">ompR</name>
    <name evidence="12" type="ORF">BN1208_1085</name>
</gene>
<dbReference type="InterPro" id="IPR011006">
    <property type="entry name" value="CheY-like_superfamily"/>
</dbReference>
<dbReference type="FunFam" id="1.10.10.10:FF:000099">
    <property type="entry name" value="Two-component system response regulator TorR"/>
    <property type="match status" value="1"/>
</dbReference>
<feature type="domain" description="Response regulatory" evidence="10">
    <location>
        <begin position="7"/>
        <end position="121"/>
    </location>
</feature>
<dbReference type="InterPro" id="IPR036388">
    <property type="entry name" value="WH-like_DNA-bd_sf"/>
</dbReference>
<evidence type="ECO:0000313" key="12">
    <source>
        <dbReference type="EMBL" id="CEZ19966.1"/>
    </source>
</evidence>
<feature type="DNA-binding region" description="OmpR/PhoB-type" evidence="9">
    <location>
        <begin position="134"/>
        <end position="233"/>
    </location>
</feature>